<dbReference type="InterPro" id="IPR018159">
    <property type="entry name" value="Spectrin/alpha-actinin"/>
</dbReference>
<dbReference type="OrthoDB" id="9991832at2759"/>
<organism evidence="2 3">
    <name type="scientific">Cylicostephanus goldi</name>
    <name type="common">Nematode worm</name>
    <dbReference type="NCBI Taxonomy" id="71465"/>
    <lineage>
        <taxon>Eukaryota</taxon>
        <taxon>Metazoa</taxon>
        <taxon>Ecdysozoa</taxon>
        <taxon>Nematoda</taxon>
        <taxon>Chromadorea</taxon>
        <taxon>Rhabditida</taxon>
        <taxon>Rhabditina</taxon>
        <taxon>Rhabditomorpha</taxon>
        <taxon>Strongyloidea</taxon>
        <taxon>Strongylidae</taxon>
        <taxon>Cylicostephanus</taxon>
    </lineage>
</organism>
<sequence length="188" mass="21515">MAGSSDRGRDLIGVQKLIRKHQALTAEIDDHEYRIDDVARIAESMIEQVVFLTPEIRDKLAQLRDGWQNLKTKVEKRRLELGDFLHAHEYLAVANEAESWMTEKELIIGFAVYGKDEDSAEALLKKHETLMFDLNAFKGTIDKLRKQASQCKYQEDFVEKLGEICYSVCPGHQLPTSISVAHTQRALR</sequence>
<dbReference type="SMART" id="SM00150">
    <property type="entry name" value="SPEC"/>
    <property type="match status" value="2"/>
</dbReference>
<dbReference type="Gene3D" id="1.20.58.60">
    <property type="match status" value="2"/>
</dbReference>
<dbReference type="CDD" id="cd00176">
    <property type="entry name" value="SPEC"/>
    <property type="match status" value="1"/>
</dbReference>
<keyword evidence="1" id="KW-0677">Repeat</keyword>
<reference evidence="2 3" key="1">
    <citation type="submission" date="2018-11" db="EMBL/GenBank/DDBJ databases">
        <authorList>
            <consortium name="Pathogen Informatics"/>
        </authorList>
    </citation>
    <scope>NUCLEOTIDE SEQUENCE [LARGE SCALE GENOMIC DNA]</scope>
</reference>
<protein>
    <submittedName>
        <fullName evidence="2">Uncharacterized protein</fullName>
    </submittedName>
</protein>
<dbReference type="PANTHER" id="PTHR11915">
    <property type="entry name" value="SPECTRIN/FILAMIN RELATED CYTOSKELETAL PROTEIN"/>
    <property type="match status" value="1"/>
</dbReference>
<gene>
    <name evidence="2" type="ORF">CGOC_LOCUS4698</name>
</gene>
<evidence type="ECO:0000256" key="1">
    <source>
        <dbReference type="ARBA" id="ARBA00022737"/>
    </source>
</evidence>
<accession>A0A3P6T265</accession>
<keyword evidence="3" id="KW-1185">Reference proteome</keyword>
<evidence type="ECO:0000313" key="3">
    <source>
        <dbReference type="Proteomes" id="UP000271889"/>
    </source>
</evidence>
<dbReference type="Proteomes" id="UP000271889">
    <property type="component" value="Unassembled WGS sequence"/>
</dbReference>
<dbReference type="EMBL" id="UYRV01013329">
    <property type="protein sequence ID" value="VDK59531.1"/>
    <property type="molecule type" value="Genomic_DNA"/>
</dbReference>
<proteinExistence type="predicted"/>
<dbReference type="InterPro" id="IPR002017">
    <property type="entry name" value="Spectrin_repeat"/>
</dbReference>
<dbReference type="Pfam" id="PF00435">
    <property type="entry name" value="Spectrin"/>
    <property type="match status" value="2"/>
</dbReference>
<dbReference type="AlphaFoldDB" id="A0A3P6T265"/>
<dbReference type="SUPFAM" id="SSF46966">
    <property type="entry name" value="Spectrin repeat"/>
    <property type="match status" value="1"/>
</dbReference>
<evidence type="ECO:0000313" key="2">
    <source>
        <dbReference type="EMBL" id="VDK59531.1"/>
    </source>
</evidence>
<name>A0A3P6T265_CYLGO</name>